<dbReference type="RefSeq" id="WP_046504364.1">
    <property type="nucleotide sequence ID" value="NZ_LANI01000003.1"/>
</dbReference>
<protein>
    <recommendedName>
        <fullName evidence="1">Antitoxin Xre/MbcA/ParS-like toxin-binding domain-containing protein</fullName>
    </recommendedName>
</protein>
<reference evidence="2" key="1">
    <citation type="submission" date="2015-03" db="EMBL/GenBank/DDBJ databases">
        <title>Genome sequence of Kiloniella sp. P1-1, isolated from the gut microflora of Pacific white shrimp, Penaeus vannamei.</title>
        <authorList>
            <person name="Shao Z."/>
            <person name="Wang L."/>
            <person name="Li X."/>
        </authorList>
    </citation>
    <scope>NUCLEOTIDE SEQUENCE [LARGE SCALE GENOMIC DNA]</scope>
    <source>
        <strain evidence="2">P1-1</strain>
    </source>
</reference>
<gene>
    <name evidence="2" type="ORF">WH95_06215</name>
</gene>
<dbReference type="Proteomes" id="UP000034491">
    <property type="component" value="Unassembled WGS sequence"/>
</dbReference>
<dbReference type="InterPro" id="IPR024467">
    <property type="entry name" value="Xre/MbcA/ParS-like_toxin-bd"/>
</dbReference>
<accession>A0A0M2RDB4</accession>
<dbReference type="EMBL" id="LANI01000003">
    <property type="protein sequence ID" value="KKJ77995.1"/>
    <property type="molecule type" value="Genomic_DNA"/>
</dbReference>
<keyword evidence="3" id="KW-1185">Reference proteome</keyword>
<sequence length="73" mass="8710">MKQGKIEGFSGEVDEKICEALRIRTALKFWFVDEERRNKWVKKPNKIWGGKCAFEMMIIDIKGVRKYLESDVW</sequence>
<feature type="domain" description="Antitoxin Xre/MbcA/ParS-like toxin-binding" evidence="1">
    <location>
        <begin position="29"/>
        <end position="69"/>
    </location>
</feature>
<dbReference type="Pfam" id="PF09722">
    <property type="entry name" value="Xre_MbcA_ParS_C"/>
    <property type="match status" value="1"/>
</dbReference>
<name>A0A0M2RDB4_9PROT</name>
<organism evidence="2 3">
    <name type="scientific">Kiloniella litopenaei</name>
    <dbReference type="NCBI Taxonomy" id="1549748"/>
    <lineage>
        <taxon>Bacteria</taxon>
        <taxon>Pseudomonadati</taxon>
        <taxon>Pseudomonadota</taxon>
        <taxon>Alphaproteobacteria</taxon>
        <taxon>Rhodospirillales</taxon>
        <taxon>Kiloniellaceae</taxon>
        <taxon>Kiloniella</taxon>
    </lineage>
</organism>
<dbReference type="OrthoDB" id="117888at2"/>
<dbReference type="STRING" id="1549748.WH95_06215"/>
<evidence type="ECO:0000313" key="3">
    <source>
        <dbReference type="Proteomes" id="UP000034491"/>
    </source>
</evidence>
<comment type="caution">
    <text evidence="2">The sequence shown here is derived from an EMBL/GenBank/DDBJ whole genome shotgun (WGS) entry which is preliminary data.</text>
</comment>
<evidence type="ECO:0000313" key="2">
    <source>
        <dbReference type="EMBL" id="KKJ77995.1"/>
    </source>
</evidence>
<dbReference type="AlphaFoldDB" id="A0A0M2RDB4"/>
<proteinExistence type="predicted"/>
<evidence type="ECO:0000259" key="1">
    <source>
        <dbReference type="Pfam" id="PF09722"/>
    </source>
</evidence>